<gene>
    <name evidence="2" type="ORF">EZS28_003604</name>
</gene>
<feature type="transmembrane region" description="Helical" evidence="1">
    <location>
        <begin position="188"/>
        <end position="207"/>
    </location>
</feature>
<reference evidence="2 3" key="1">
    <citation type="submission" date="2019-03" db="EMBL/GenBank/DDBJ databases">
        <title>Single cell metagenomics reveals metabolic interactions within the superorganism composed of flagellate Streblomastix strix and complex community of Bacteroidetes bacteria on its surface.</title>
        <authorList>
            <person name="Treitli S.C."/>
            <person name="Kolisko M."/>
            <person name="Husnik F."/>
            <person name="Keeling P."/>
            <person name="Hampl V."/>
        </authorList>
    </citation>
    <scope>NUCLEOTIDE SEQUENCE [LARGE SCALE GENOMIC DNA]</scope>
    <source>
        <strain evidence="2">ST1C</strain>
    </source>
</reference>
<feature type="transmembrane region" description="Helical" evidence="1">
    <location>
        <begin position="118"/>
        <end position="140"/>
    </location>
</feature>
<protein>
    <submittedName>
        <fullName evidence="2">Uncharacterized protein</fullName>
    </submittedName>
</protein>
<dbReference type="EMBL" id="SNRW01000486">
    <property type="protein sequence ID" value="KAA6400872.1"/>
    <property type="molecule type" value="Genomic_DNA"/>
</dbReference>
<organism evidence="2 3">
    <name type="scientific">Streblomastix strix</name>
    <dbReference type="NCBI Taxonomy" id="222440"/>
    <lineage>
        <taxon>Eukaryota</taxon>
        <taxon>Metamonada</taxon>
        <taxon>Preaxostyla</taxon>
        <taxon>Oxymonadida</taxon>
        <taxon>Streblomastigidae</taxon>
        <taxon>Streblomastix</taxon>
    </lineage>
</organism>
<dbReference type="Proteomes" id="UP000324800">
    <property type="component" value="Unassembled WGS sequence"/>
</dbReference>
<feature type="transmembrane region" description="Helical" evidence="1">
    <location>
        <begin position="36"/>
        <end position="58"/>
    </location>
</feature>
<feature type="transmembrane region" description="Helical" evidence="1">
    <location>
        <begin position="161"/>
        <end position="182"/>
    </location>
</feature>
<dbReference type="AlphaFoldDB" id="A0A5J4X296"/>
<evidence type="ECO:0000256" key="1">
    <source>
        <dbReference type="SAM" id="Phobius"/>
    </source>
</evidence>
<accession>A0A5J4X296</accession>
<proteinExistence type="predicted"/>
<evidence type="ECO:0000313" key="3">
    <source>
        <dbReference type="Proteomes" id="UP000324800"/>
    </source>
</evidence>
<name>A0A5J4X296_9EUKA</name>
<evidence type="ECO:0000313" key="2">
    <source>
        <dbReference type="EMBL" id="KAA6400872.1"/>
    </source>
</evidence>
<feature type="transmembrane region" description="Helical" evidence="1">
    <location>
        <begin position="79"/>
        <end position="98"/>
    </location>
</feature>
<keyword evidence="1" id="KW-0472">Membrane</keyword>
<keyword evidence="1" id="KW-1133">Transmembrane helix</keyword>
<sequence length="240" mass="26659">MVIILKRPGVKSLGFSQFLRALSLYIDPSIAPHSSIVVILFAVIFGLLSIVPPILAAVMYYMQKKDLILRPELLQTTDFFAFISTSIITTPLTVLFSLPMNCTLKHNIELVPYCSNKFMEVMGILFLILYIIILLPYTVLYKLFICDVKMKRKLLFACRTGTYYSLVFTVISIYTIISSIFITTQPTVICIIHIIVFASISISTSIFPPTYSVKGSVILSGSYGAVSSGGIIGLLLPVFE</sequence>
<comment type="caution">
    <text evidence="2">The sequence shown here is derived from an EMBL/GenBank/DDBJ whole genome shotgun (WGS) entry which is preliminary data.</text>
</comment>
<feature type="transmembrane region" description="Helical" evidence="1">
    <location>
        <begin position="219"/>
        <end position="239"/>
    </location>
</feature>
<keyword evidence="1" id="KW-0812">Transmembrane</keyword>